<dbReference type="InterPro" id="IPR043128">
    <property type="entry name" value="Rev_trsase/Diguanyl_cyclase"/>
</dbReference>
<dbReference type="Gene3D" id="3.40.1170.60">
    <property type="match status" value="1"/>
</dbReference>
<dbReference type="Gene3D" id="3.30.70.270">
    <property type="match status" value="1"/>
</dbReference>
<dbReference type="Pfam" id="PF11799">
    <property type="entry name" value="IMS_C"/>
    <property type="match status" value="1"/>
</dbReference>
<evidence type="ECO:0000256" key="1">
    <source>
        <dbReference type="ARBA" id="ARBA00010945"/>
    </source>
</evidence>
<dbReference type="InterPro" id="IPR001126">
    <property type="entry name" value="UmuC"/>
</dbReference>
<evidence type="ECO:0000256" key="2">
    <source>
        <dbReference type="ARBA" id="ARBA00022457"/>
    </source>
</evidence>
<dbReference type="AlphaFoldDB" id="A0A2T0THU6"/>
<dbReference type="EMBL" id="PVTE01000002">
    <property type="protein sequence ID" value="PRY45267.1"/>
    <property type="molecule type" value="Genomic_DNA"/>
</dbReference>
<dbReference type="SUPFAM" id="SSF56672">
    <property type="entry name" value="DNA/RNA polymerases"/>
    <property type="match status" value="1"/>
</dbReference>
<evidence type="ECO:0000313" key="6">
    <source>
        <dbReference type="Proteomes" id="UP000238375"/>
    </source>
</evidence>
<dbReference type="Gene3D" id="1.10.150.20">
    <property type="entry name" value="5' to 3' exonuclease, C-terminal subdomain"/>
    <property type="match status" value="1"/>
</dbReference>
<dbReference type="InterPro" id="IPR043502">
    <property type="entry name" value="DNA/RNA_pol_sf"/>
</dbReference>
<feature type="domain" description="UmuC" evidence="4">
    <location>
        <begin position="50"/>
        <end position="233"/>
    </location>
</feature>
<keyword evidence="6" id="KW-1185">Reference proteome</keyword>
<dbReference type="PANTHER" id="PTHR11076:SF34">
    <property type="entry name" value="PROTEIN UMUC"/>
    <property type="match status" value="1"/>
</dbReference>
<organism evidence="5 6">
    <name type="scientific">Spirosoma oryzae</name>
    <dbReference type="NCBI Taxonomy" id="1469603"/>
    <lineage>
        <taxon>Bacteria</taxon>
        <taxon>Pseudomonadati</taxon>
        <taxon>Bacteroidota</taxon>
        <taxon>Cytophagia</taxon>
        <taxon>Cytophagales</taxon>
        <taxon>Cytophagaceae</taxon>
        <taxon>Spirosoma</taxon>
    </lineage>
</organism>
<dbReference type="InterPro" id="IPR050116">
    <property type="entry name" value="DNA_polymerase-Y"/>
</dbReference>
<dbReference type="GO" id="GO:0003684">
    <property type="term" value="F:damaged DNA binding"/>
    <property type="evidence" value="ECO:0007669"/>
    <property type="project" value="InterPro"/>
</dbReference>
<keyword evidence="2" id="KW-0515">Mutator protein</keyword>
<dbReference type="InterPro" id="IPR022880">
    <property type="entry name" value="DNApol_IV"/>
</dbReference>
<protein>
    <submittedName>
        <fullName evidence="5">DNA polymerase-4</fullName>
    </submittedName>
</protein>
<dbReference type="Proteomes" id="UP000238375">
    <property type="component" value="Unassembled WGS sequence"/>
</dbReference>
<keyword evidence="3" id="KW-0548">Nucleotidyltransferase</keyword>
<keyword evidence="3" id="KW-0808">Transferase</keyword>
<dbReference type="CDD" id="cd03586">
    <property type="entry name" value="PolY_Pol_IV_kappa"/>
    <property type="match status" value="1"/>
</dbReference>
<comment type="similarity">
    <text evidence="1">Belongs to the DNA polymerase type-Y family.</text>
</comment>
<proteinExistence type="inferred from homology"/>
<dbReference type="Pfam" id="PF00817">
    <property type="entry name" value="IMS"/>
    <property type="match status" value="1"/>
</dbReference>
<dbReference type="Gene3D" id="3.30.1490.100">
    <property type="entry name" value="DNA polymerase, Y-family, little finger domain"/>
    <property type="match status" value="1"/>
</dbReference>
<dbReference type="GO" id="GO:0003887">
    <property type="term" value="F:DNA-directed DNA polymerase activity"/>
    <property type="evidence" value="ECO:0007669"/>
    <property type="project" value="InterPro"/>
</dbReference>
<accession>A0A2T0THU6</accession>
<dbReference type="GO" id="GO:0005829">
    <property type="term" value="C:cytosol"/>
    <property type="evidence" value="ECO:0007669"/>
    <property type="project" value="TreeGrafter"/>
</dbReference>
<dbReference type="PROSITE" id="PS50173">
    <property type="entry name" value="UMUC"/>
    <property type="match status" value="1"/>
</dbReference>
<keyword evidence="3" id="KW-0239">DNA-directed DNA polymerase</keyword>
<sequence length="457" mass="52262">MYNIIQLYYIAHKTLVKSTIIPYRIRAYCVLFICLFMNRNRLHANTAPTVLFIDMNSFFASCEQQVNFWLRGRPVGVCVYTGRQGCVISPSIEAKQRGVKTGMRLDEAMVLCPDLIPVETHPARYREFHVKIIALLRTFCDDVLPKSIDEAIVDLTNYQLAYPDPRHVAQAIKRAIRERVGDYLRCSIGIAPNAFLAKLASDVQKPDGLTLIAPDTLDGILQTLRLTDLPGIGHRMAERLQRHNINTPIDLRYSSPEHLKAVCQSVIGWRWHIRLNFGGEVDLEPSEAYKSMSAMRTISAEQRGTPDKLAELLRALCLTLERRMVQHAVFCQELSFSCRYQSGQTYQCEIKLQPPKQDGPELYELIQQRIVAFQKRHPRQAVLNGQLRSMTVAVFRFVLAEQVPLDLFADTSRKDKLRQTLYDLKARYGSEKLMRASELTDDPVYRDVIGFGNINDL</sequence>
<dbReference type="InterPro" id="IPR017961">
    <property type="entry name" value="DNA_pol_Y-fam_little_finger"/>
</dbReference>
<evidence type="ECO:0000259" key="4">
    <source>
        <dbReference type="PROSITE" id="PS50173"/>
    </source>
</evidence>
<dbReference type="GO" id="GO:0009432">
    <property type="term" value="P:SOS response"/>
    <property type="evidence" value="ECO:0007669"/>
    <property type="project" value="TreeGrafter"/>
</dbReference>
<dbReference type="GO" id="GO:0042276">
    <property type="term" value="P:error-prone translesion synthesis"/>
    <property type="evidence" value="ECO:0007669"/>
    <property type="project" value="TreeGrafter"/>
</dbReference>
<dbReference type="PANTHER" id="PTHR11076">
    <property type="entry name" value="DNA REPAIR POLYMERASE UMUC / TRANSFERASE FAMILY MEMBER"/>
    <property type="match status" value="1"/>
</dbReference>
<evidence type="ECO:0000313" key="5">
    <source>
        <dbReference type="EMBL" id="PRY45267.1"/>
    </source>
</evidence>
<comment type="caution">
    <text evidence="5">The sequence shown here is derived from an EMBL/GenBank/DDBJ whole genome shotgun (WGS) entry which is preliminary data.</text>
</comment>
<dbReference type="GO" id="GO:0006281">
    <property type="term" value="P:DNA repair"/>
    <property type="evidence" value="ECO:0007669"/>
    <property type="project" value="InterPro"/>
</dbReference>
<reference evidence="5 6" key="1">
    <citation type="submission" date="2018-03" db="EMBL/GenBank/DDBJ databases">
        <title>Genomic Encyclopedia of Archaeal and Bacterial Type Strains, Phase II (KMG-II): from individual species to whole genera.</title>
        <authorList>
            <person name="Goeker M."/>
        </authorList>
    </citation>
    <scope>NUCLEOTIDE SEQUENCE [LARGE SCALE GENOMIC DNA]</scope>
    <source>
        <strain evidence="5 6">DSM 28354</strain>
    </source>
</reference>
<gene>
    <name evidence="5" type="ORF">CLV58_10211</name>
</gene>
<evidence type="ECO:0000256" key="3">
    <source>
        <dbReference type="ARBA" id="ARBA00022932"/>
    </source>
</evidence>
<dbReference type="InterPro" id="IPR036775">
    <property type="entry name" value="DNA_pol_Y-fam_lit_finger_sf"/>
</dbReference>
<name>A0A2T0THU6_9BACT</name>